<accession>A0A836C2H1</accession>
<dbReference type="AlphaFoldDB" id="A0A836C2H1"/>
<dbReference type="GO" id="GO:0030149">
    <property type="term" value="P:sphingolipid catabolic process"/>
    <property type="evidence" value="ECO:0007669"/>
    <property type="project" value="TreeGrafter"/>
</dbReference>
<dbReference type="GO" id="GO:0046513">
    <property type="term" value="P:ceramide biosynthetic process"/>
    <property type="evidence" value="ECO:0007669"/>
    <property type="project" value="TreeGrafter"/>
</dbReference>
<dbReference type="Proteomes" id="UP000612055">
    <property type="component" value="Unassembled WGS sequence"/>
</dbReference>
<sequence>MEGDDPSRVWLPGIVARIARCLSPNEVAGTLRLVDKLAATLHQHDSISLSSVVPQHAFAAKWCAPDACRELTCTQRRQLLCLTAGTGDLANLKVAIAAATMVLTPAVMGAAAAANHMEACRVLLAQGCPLQARWHDGPLAAAAGANHQDLCDWLIAQGAEVDGQAVVAAARHGHVELMDRLIEHNEAQPYQAHTYLCNSDVLNAIAHGCDLPTLQRWVSKLAPELGSPSFLLASAAASPTPDWRDKTAWLAEQGASRTYAGILVSRQCLGAPERLEWLEQNTGYCLEGECLHSAIQNGRVDTVRWLLRRGLPAAEIEDRYSGAARGDLELLQLLRDEGVLQPPSRFLNEALRAGLQEAAAWLLRECRAADPRFTLSTRHMAVASSSGSVRLMAWLQGQGCPVDGSSWDWGLGRYAPRLGAVVSGCEAALRWLAEQGVEPPADGMPYATAARNGDLRTLAVLQRLGVPYGPSDGSVFMSLLPGSPRGPPGAPLPALRLLAEVGLPVDWRAAREAAAEREDLDREEVLAWIQERIEAEGGV</sequence>
<protein>
    <submittedName>
        <fullName evidence="1">Uncharacterized protein</fullName>
    </submittedName>
</protein>
<evidence type="ECO:0000313" key="2">
    <source>
        <dbReference type="Proteomes" id="UP000612055"/>
    </source>
</evidence>
<keyword evidence="2" id="KW-1185">Reference proteome</keyword>
<reference evidence="1" key="1">
    <citation type="journal article" date="2020" name="bioRxiv">
        <title>Comparative genomics of Chlamydomonas.</title>
        <authorList>
            <person name="Craig R.J."/>
            <person name="Hasan A.R."/>
            <person name="Ness R.W."/>
            <person name="Keightley P.D."/>
        </authorList>
    </citation>
    <scope>NUCLEOTIDE SEQUENCE</scope>
    <source>
        <strain evidence="1">CCAP 11/70</strain>
    </source>
</reference>
<dbReference type="EMBL" id="JAEHOE010000017">
    <property type="protein sequence ID" value="KAG2496678.1"/>
    <property type="molecule type" value="Genomic_DNA"/>
</dbReference>
<name>A0A836C2H1_9CHLO</name>
<dbReference type="OrthoDB" id="63514at2759"/>
<dbReference type="Gene3D" id="1.25.40.20">
    <property type="entry name" value="Ankyrin repeat-containing domain"/>
    <property type="match status" value="2"/>
</dbReference>
<dbReference type="PANTHER" id="PTHR12393:SF6">
    <property type="entry name" value="SPHINGOMYELIN PHOSPHODIESTERASE 2"/>
    <property type="match status" value="1"/>
</dbReference>
<dbReference type="PANTHER" id="PTHR12393">
    <property type="entry name" value="SPHINGOMYELIN PHOSPHODIESTERASE RELATED"/>
    <property type="match status" value="1"/>
</dbReference>
<dbReference type="GO" id="GO:0016020">
    <property type="term" value="C:membrane"/>
    <property type="evidence" value="ECO:0007669"/>
    <property type="project" value="TreeGrafter"/>
</dbReference>
<dbReference type="GO" id="GO:0005783">
    <property type="term" value="C:endoplasmic reticulum"/>
    <property type="evidence" value="ECO:0007669"/>
    <property type="project" value="TreeGrafter"/>
</dbReference>
<gene>
    <name evidence="1" type="ORF">HYH03_005096</name>
</gene>
<comment type="caution">
    <text evidence="1">The sequence shown here is derived from an EMBL/GenBank/DDBJ whole genome shotgun (WGS) entry which is preliminary data.</text>
</comment>
<organism evidence="1 2">
    <name type="scientific">Edaphochlamys debaryana</name>
    <dbReference type="NCBI Taxonomy" id="47281"/>
    <lineage>
        <taxon>Eukaryota</taxon>
        <taxon>Viridiplantae</taxon>
        <taxon>Chlorophyta</taxon>
        <taxon>core chlorophytes</taxon>
        <taxon>Chlorophyceae</taxon>
        <taxon>CS clade</taxon>
        <taxon>Chlamydomonadales</taxon>
        <taxon>Chlamydomonadales incertae sedis</taxon>
        <taxon>Edaphochlamys</taxon>
    </lineage>
</organism>
<dbReference type="InterPro" id="IPR036770">
    <property type="entry name" value="Ankyrin_rpt-contain_sf"/>
</dbReference>
<dbReference type="SUPFAM" id="SSF48403">
    <property type="entry name" value="Ankyrin repeat"/>
    <property type="match status" value="2"/>
</dbReference>
<dbReference type="GO" id="GO:0071944">
    <property type="term" value="C:cell periphery"/>
    <property type="evidence" value="ECO:0007669"/>
    <property type="project" value="TreeGrafter"/>
</dbReference>
<dbReference type="GO" id="GO:0004620">
    <property type="term" value="F:phospholipase activity"/>
    <property type="evidence" value="ECO:0007669"/>
    <property type="project" value="TreeGrafter"/>
</dbReference>
<evidence type="ECO:0000313" key="1">
    <source>
        <dbReference type="EMBL" id="KAG2496678.1"/>
    </source>
</evidence>
<proteinExistence type="predicted"/>